<organism evidence="1 2">
    <name type="scientific">Glossina pallidipes</name>
    <name type="common">Tsetse fly</name>
    <dbReference type="NCBI Taxonomy" id="7398"/>
    <lineage>
        <taxon>Eukaryota</taxon>
        <taxon>Metazoa</taxon>
        <taxon>Ecdysozoa</taxon>
        <taxon>Arthropoda</taxon>
        <taxon>Hexapoda</taxon>
        <taxon>Insecta</taxon>
        <taxon>Pterygota</taxon>
        <taxon>Neoptera</taxon>
        <taxon>Endopterygota</taxon>
        <taxon>Diptera</taxon>
        <taxon>Brachycera</taxon>
        <taxon>Muscomorpha</taxon>
        <taxon>Hippoboscoidea</taxon>
        <taxon>Glossinidae</taxon>
        <taxon>Glossina</taxon>
    </lineage>
</organism>
<dbReference type="EnsemblMetazoa" id="GPAI023886-RA">
    <property type="protein sequence ID" value="GPAI023886-PA"/>
    <property type="gene ID" value="GPAI023886"/>
</dbReference>
<accession>A0A1A9ZSU2</accession>
<dbReference type="VEuPathDB" id="VectorBase:GPAI023886"/>
<proteinExistence type="predicted"/>
<protein>
    <submittedName>
        <fullName evidence="1">Uncharacterized protein</fullName>
    </submittedName>
</protein>
<name>A0A1A9ZSU2_GLOPL</name>
<sequence>MLSMGASVELLPDEATPSAGAPDMNCSLVISVEPEDATPSAITVSTFLPLERSSAGIGDSTFTNESQVSSSSLSLLGQAKSVALMSFTHTYIPMHTTERSHNTSTRRTECAYVKF</sequence>
<keyword evidence="2" id="KW-1185">Reference proteome</keyword>
<reference evidence="2" key="1">
    <citation type="submission" date="2014-03" db="EMBL/GenBank/DDBJ databases">
        <authorList>
            <person name="Aksoy S."/>
            <person name="Warren W."/>
            <person name="Wilson R.K."/>
        </authorList>
    </citation>
    <scope>NUCLEOTIDE SEQUENCE [LARGE SCALE GENOMIC DNA]</scope>
    <source>
        <strain evidence="2">IAEA</strain>
    </source>
</reference>
<dbReference type="Proteomes" id="UP000092445">
    <property type="component" value="Unassembled WGS sequence"/>
</dbReference>
<evidence type="ECO:0000313" key="1">
    <source>
        <dbReference type="EnsemblMetazoa" id="GPAI023886-PA"/>
    </source>
</evidence>
<dbReference type="AlphaFoldDB" id="A0A1A9ZSU2"/>
<reference evidence="1" key="2">
    <citation type="submission" date="2020-05" db="UniProtKB">
        <authorList>
            <consortium name="EnsemblMetazoa"/>
        </authorList>
    </citation>
    <scope>IDENTIFICATION</scope>
    <source>
        <strain evidence="1">IAEA</strain>
    </source>
</reference>
<evidence type="ECO:0000313" key="2">
    <source>
        <dbReference type="Proteomes" id="UP000092445"/>
    </source>
</evidence>